<name>A0ABS7TXM1_9BACT</name>
<comment type="caution">
    <text evidence="2">The sequence shown here is derived from an EMBL/GenBank/DDBJ whole genome shotgun (WGS) entry which is preliminary data.</text>
</comment>
<gene>
    <name evidence="2" type="ORF">K7C98_27205</name>
</gene>
<dbReference type="SUPFAM" id="SSF47240">
    <property type="entry name" value="Ferritin-like"/>
    <property type="match status" value="1"/>
</dbReference>
<dbReference type="InterPro" id="IPR012347">
    <property type="entry name" value="Ferritin-like"/>
</dbReference>
<dbReference type="RefSeq" id="WP_224194696.1">
    <property type="nucleotide sequence ID" value="NZ_JAIRAU010000036.1"/>
</dbReference>
<evidence type="ECO:0000313" key="3">
    <source>
        <dbReference type="Proteomes" id="UP001139031"/>
    </source>
</evidence>
<keyword evidence="3" id="KW-1185">Reference proteome</keyword>
<dbReference type="Gene3D" id="1.20.1260.10">
    <property type="match status" value="1"/>
</dbReference>
<feature type="compositionally biased region" description="Basic and acidic residues" evidence="1">
    <location>
        <begin position="1"/>
        <end position="12"/>
    </location>
</feature>
<protein>
    <submittedName>
        <fullName evidence="2">Ferritin-like domain-containing protein</fullName>
    </submittedName>
</protein>
<sequence>MKSPDRPTDLDINRTGIFLSPLDGPATVEAARQSRPTSPGTEQELAELRRQFAEEAHPIGHMPPPLAVRAVLQEFKGLIHGHRYGVLLDKLGERLAFERTGVRLFDALIVKLEAQDTWDGGPTLETLVEFRGDEANHFTLIHEVLVHLGADPTVVTPSADLVGVESLGLLQTIADPRTTLAQSLHAQMIAELVDAAGWDQLCMLAGVVDQQPLAARFRAAHAQEVHHRDTVIAWLNRHAELAALGELKYSA</sequence>
<dbReference type="Proteomes" id="UP001139031">
    <property type="component" value="Unassembled WGS sequence"/>
</dbReference>
<dbReference type="InterPro" id="IPR009078">
    <property type="entry name" value="Ferritin-like_SF"/>
</dbReference>
<proteinExistence type="predicted"/>
<organism evidence="2 3">
    <name type="scientific">Nannocystis pusilla</name>
    <dbReference type="NCBI Taxonomy" id="889268"/>
    <lineage>
        <taxon>Bacteria</taxon>
        <taxon>Pseudomonadati</taxon>
        <taxon>Myxococcota</taxon>
        <taxon>Polyangia</taxon>
        <taxon>Nannocystales</taxon>
        <taxon>Nannocystaceae</taxon>
        <taxon>Nannocystis</taxon>
    </lineage>
</organism>
<evidence type="ECO:0000313" key="2">
    <source>
        <dbReference type="EMBL" id="MBZ5712944.1"/>
    </source>
</evidence>
<evidence type="ECO:0000256" key="1">
    <source>
        <dbReference type="SAM" id="MobiDB-lite"/>
    </source>
</evidence>
<accession>A0ABS7TXM1</accession>
<feature type="region of interest" description="Disordered" evidence="1">
    <location>
        <begin position="1"/>
        <end position="25"/>
    </location>
</feature>
<dbReference type="EMBL" id="JAIRAU010000036">
    <property type="protein sequence ID" value="MBZ5712944.1"/>
    <property type="molecule type" value="Genomic_DNA"/>
</dbReference>
<reference evidence="2" key="1">
    <citation type="submission" date="2021-08" db="EMBL/GenBank/DDBJ databases">
        <authorList>
            <person name="Stevens D.C."/>
        </authorList>
    </citation>
    <scope>NUCLEOTIDE SEQUENCE</scope>
    <source>
        <strain evidence="2">DSM 53165</strain>
    </source>
</reference>